<dbReference type="KEGG" id="asim:FE240_06290"/>
<evidence type="ECO:0000313" key="1">
    <source>
        <dbReference type="EMBL" id="QFI54338.1"/>
    </source>
</evidence>
<dbReference type="AlphaFoldDB" id="A0A5J6WWU0"/>
<proteinExistence type="predicted"/>
<evidence type="ECO:0000313" key="2">
    <source>
        <dbReference type="Proteomes" id="UP000594034"/>
    </source>
</evidence>
<dbReference type="EMBL" id="CP040449">
    <property type="protein sequence ID" value="QFI54338.1"/>
    <property type="molecule type" value="Genomic_DNA"/>
</dbReference>
<sequence length="255" mass="29007">MILTLVLLSIGALLFLVIAYNVMQQYKQKVASDRRATVARYKAIADEAEAVLLNVNLLPFSKSLVLILQHRILDAYRAIAQASPGHVQIKQRIQDAQAQIASVQENYRSPDDGSFRPPESDRQAIQMLQTIKKMRAVLRVEHNKGKIDPQGFAHEDRRLELMLLKVNIANLLQRAREAMNSKQFGSCRQLLAKGLAVLGNVSDKDAYLIAREEDLRQGLAELDHRLQSESQKELQNIKDKEADELDMLFQPKKKW</sequence>
<reference evidence="1 2" key="1">
    <citation type="submission" date="2019-05" db="EMBL/GenBank/DDBJ databases">
        <title>OXA-830, a novel chromosomally encoded expanded-spectrum class D beta-lactamase in Aeromonas simiae.</title>
        <authorList>
            <person name="Zhou W."/>
            <person name="Chen Q."/>
        </authorList>
    </citation>
    <scope>NUCLEOTIDE SEQUENCE [LARGE SCALE GENOMIC DNA]</scope>
    <source>
        <strain evidence="1 2">A6</strain>
    </source>
</reference>
<organism evidence="1 2">
    <name type="scientific">Aeromonas simiae</name>
    <dbReference type="NCBI Taxonomy" id="218936"/>
    <lineage>
        <taxon>Bacteria</taxon>
        <taxon>Pseudomonadati</taxon>
        <taxon>Pseudomonadota</taxon>
        <taxon>Gammaproteobacteria</taxon>
        <taxon>Aeromonadales</taxon>
        <taxon>Aeromonadaceae</taxon>
        <taxon>Aeromonas</taxon>
    </lineage>
</organism>
<name>A0A5J6WWU0_9GAMM</name>
<protein>
    <submittedName>
        <fullName evidence="1">DNA repair protein</fullName>
    </submittedName>
</protein>
<accession>A0A5J6WWU0</accession>
<dbReference type="Proteomes" id="UP000594034">
    <property type="component" value="Chromosome"/>
</dbReference>
<gene>
    <name evidence="1" type="ORF">FE240_06290</name>
</gene>
<dbReference type="RefSeq" id="WP_193003822.1">
    <property type="nucleotide sequence ID" value="NZ_CP040449.1"/>
</dbReference>
<keyword evidence="2" id="KW-1185">Reference proteome</keyword>